<gene>
    <name evidence="3" type="ORF">BLW93_02965</name>
</gene>
<comment type="caution">
    <text evidence="3">The sequence shown here is derived from an EMBL/GenBank/DDBJ whole genome shotgun (WGS) entry which is preliminary data.</text>
</comment>
<feature type="chain" id="PRO_5012412927" evidence="2">
    <location>
        <begin position="21"/>
        <end position="370"/>
    </location>
</feature>
<feature type="transmembrane region" description="Helical" evidence="1">
    <location>
        <begin position="343"/>
        <end position="364"/>
    </location>
</feature>
<dbReference type="RefSeq" id="WP_076712626.1">
    <property type="nucleotide sequence ID" value="NZ_MOEN01000007.1"/>
</dbReference>
<dbReference type="Proteomes" id="UP000187408">
    <property type="component" value="Unassembled WGS sequence"/>
</dbReference>
<keyword evidence="2" id="KW-0732">Signal</keyword>
<dbReference type="AlphaFoldDB" id="A0A1R1MM40"/>
<dbReference type="STRING" id="1914305.BLW93_02965"/>
<organism evidence="3 4">
    <name type="scientific">Desulfurobacterium indicum</name>
    <dbReference type="NCBI Taxonomy" id="1914305"/>
    <lineage>
        <taxon>Bacteria</taxon>
        <taxon>Pseudomonadati</taxon>
        <taxon>Aquificota</taxon>
        <taxon>Aquificia</taxon>
        <taxon>Desulfurobacteriales</taxon>
        <taxon>Desulfurobacteriaceae</taxon>
        <taxon>Desulfurobacterium</taxon>
    </lineage>
</organism>
<evidence type="ECO:0000313" key="3">
    <source>
        <dbReference type="EMBL" id="OMH40888.1"/>
    </source>
</evidence>
<proteinExistence type="predicted"/>
<keyword evidence="1" id="KW-0472">Membrane</keyword>
<keyword evidence="1" id="KW-0812">Transmembrane</keyword>
<keyword evidence="4" id="KW-1185">Reference proteome</keyword>
<accession>A0A1R1MM40</accession>
<keyword evidence="1" id="KW-1133">Transmembrane helix</keyword>
<dbReference type="EMBL" id="MOEN01000007">
    <property type="protein sequence ID" value="OMH40888.1"/>
    <property type="molecule type" value="Genomic_DNA"/>
</dbReference>
<dbReference type="SUPFAM" id="SSF48695">
    <property type="entry name" value="Multiheme cytochromes"/>
    <property type="match status" value="1"/>
</dbReference>
<feature type="signal peptide" evidence="2">
    <location>
        <begin position="1"/>
        <end position="20"/>
    </location>
</feature>
<dbReference type="InterPro" id="IPR036280">
    <property type="entry name" value="Multihaem_cyt_sf"/>
</dbReference>
<evidence type="ECO:0000313" key="4">
    <source>
        <dbReference type="Proteomes" id="UP000187408"/>
    </source>
</evidence>
<evidence type="ECO:0000256" key="2">
    <source>
        <dbReference type="SAM" id="SignalP"/>
    </source>
</evidence>
<sequence>MRAFIMFLLGVLTLCGTARANVNIGDDGCLYCHRLKGLMVVEDNSKGEKVIKDCSINDAKYLHSVHRNIHCTECHTKATSYPHNRAVVREVNCAAKCHVIDPATKRPFSHAAVYKTWEESVHGKNYKKAPDLYPNCQYCHTNRLLVDIKKFETLEGSFDRCYLCHNNKEWSADRLAHVASRMDIPEIKNGYVFQFIKTRRDGWQIVELCASCHEDKKKMEEAIKIEGIHNKYLKQRILEAVESYEKTMHSKMLYLDRSDTRAADCLDCHTNKDGNFHDIFHKDDPRSSINPRNIEQTCGRSTECHPLAPKYHMKNFAETKWVHVDPVLGEDLSQTIAWGVEEGMFWMAASVILFAAIVVILDTLKFVRRK</sequence>
<dbReference type="OrthoDB" id="9814800at2"/>
<evidence type="ECO:0000256" key="1">
    <source>
        <dbReference type="SAM" id="Phobius"/>
    </source>
</evidence>
<protein>
    <submittedName>
        <fullName evidence="3">Uncharacterized protein</fullName>
    </submittedName>
</protein>
<name>A0A1R1MM40_9BACT</name>
<reference evidence="3 4" key="1">
    <citation type="submission" date="2016-10" db="EMBL/GenBank/DDBJ databases">
        <title>Genome sequence of a sulfur-reducing bacterium Desulfurobacterium indicum K6013.</title>
        <authorList>
            <person name="Cao J."/>
            <person name="Shao Z."/>
            <person name="Alain K."/>
            <person name="Jebbar M."/>
        </authorList>
    </citation>
    <scope>NUCLEOTIDE SEQUENCE [LARGE SCALE GENOMIC DNA]</scope>
    <source>
        <strain evidence="3 4">K6013</strain>
    </source>
</reference>